<comment type="caution">
    <text evidence="2">The sequence shown here is derived from an EMBL/GenBank/DDBJ whole genome shotgun (WGS) entry which is preliminary data.</text>
</comment>
<proteinExistence type="predicted"/>
<feature type="transmembrane region" description="Helical" evidence="1">
    <location>
        <begin position="56"/>
        <end position="79"/>
    </location>
</feature>
<reference evidence="2 3" key="1">
    <citation type="submission" date="2020-08" db="EMBL/GenBank/DDBJ databases">
        <title>Genome sequencing of Purple Non-Sulfur Bacteria from various extreme environments.</title>
        <authorList>
            <person name="Mayer M."/>
        </authorList>
    </citation>
    <scope>NUCLEOTIDE SEQUENCE [LARGE SCALE GENOMIC DNA]</scope>
    <source>
        <strain evidence="2 3">2761</strain>
    </source>
</reference>
<evidence type="ECO:0000313" key="3">
    <source>
        <dbReference type="Proteomes" id="UP000587070"/>
    </source>
</evidence>
<gene>
    <name evidence="2" type="ORF">GGD90_001342</name>
</gene>
<feature type="transmembrane region" description="Helical" evidence="1">
    <location>
        <begin position="153"/>
        <end position="177"/>
    </location>
</feature>
<feature type="transmembrane region" description="Helical" evidence="1">
    <location>
        <begin position="249"/>
        <end position="266"/>
    </location>
</feature>
<dbReference type="EMBL" id="JACIGE010000004">
    <property type="protein sequence ID" value="MBB4246976.1"/>
    <property type="molecule type" value="Genomic_DNA"/>
</dbReference>
<accession>A0A840G4X0</accession>
<dbReference type="Proteomes" id="UP000587070">
    <property type="component" value="Unassembled WGS sequence"/>
</dbReference>
<keyword evidence="1" id="KW-0812">Transmembrane</keyword>
<feature type="transmembrane region" description="Helical" evidence="1">
    <location>
        <begin position="286"/>
        <end position="308"/>
    </location>
</feature>
<dbReference type="OrthoDB" id="5295665at2"/>
<feature type="transmembrane region" description="Helical" evidence="1">
    <location>
        <begin position="397"/>
        <end position="416"/>
    </location>
</feature>
<evidence type="ECO:0000256" key="1">
    <source>
        <dbReference type="SAM" id="Phobius"/>
    </source>
</evidence>
<feature type="transmembrane region" description="Helical" evidence="1">
    <location>
        <begin position="114"/>
        <end position="141"/>
    </location>
</feature>
<sequence>MAVILSLEQAPPFAAPLRFFLTAPLFGMAVAALVVVSGEELFASRWTPAALAATHLITVGFMLQIMIGALFQLLPVVAGAQMRRPLATARVVHALLAAGALLLAAAFLTQQAQLFVLAGALLGGGVLLFVTTALFALRGLGADSASVRDIRRALFGLTVTLAFGLMLVGGLAGAFAVPLPQVADIHLSWGLVGWGGVLLAGVAYVVVPMFQLTPSFPGWFERHFSLAVLVFLIAWSVLDLAGWSLAARLFASVVALAGGVLAAITLRLQTQSKRAKLDSTQQCWRFAMGSALAAAILWLTMSALVLAGDSRPAWFSSLLEETPAPTQFVDGSGWVLLCGVLVLVGAFMTAMNGMLYKIVPFLVWLHARNAGGRGTPAPNMRQVLGEPLMLRQARTHFLACALLVLAAFGVPFLALAGGVALFVAQALLLANLLKAAGVYRRHLRASMAAAAA</sequence>
<feature type="transmembrane region" description="Helical" evidence="1">
    <location>
        <begin position="17"/>
        <end position="36"/>
    </location>
</feature>
<feature type="transmembrane region" description="Helical" evidence="1">
    <location>
        <begin position="328"/>
        <end position="348"/>
    </location>
</feature>
<organism evidence="2 3">
    <name type="scientific">Rhodocyclus tenuis</name>
    <name type="common">Rhodospirillum tenue</name>
    <dbReference type="NCBI Taxonomy" id="1066"/>
    <lineage>
        <taxon>Bacteria</taxon>
        <taxon>Pseudomonadati</taxon>
        <taxon>Pseudomonadota</taxon>
        <taxon>Betaproteobacteria</taxon>
        <taxon>Rhodocyclales</taxon>
        <taxon>Rhodocyclaceae</taxon>
        <taxon>Rhodocyclus</taxon>
    </lineage>
</organism>
<feature type="transmembrane region" description="Helical" evidence="1">
    <location>
        <begin position="189"/>
        <end position="212"/>
    </location>
</feature>
<dbReference type="RefSeq" id="WP_153115492.1">
    <property type="nucleotide sequence ID" value="NZ_JACIGE010000004.1"/>
</dbReference>
<dbReference type="AlphaFoldDB" id="A0A840G4X0"/>
<name>A0A840G4X0_RHOTE</name>
<feature type="transmembrane region" description="Helical" evidence="1">
    <location>
        <begin position="224"/>
        <end position="243"/>
    </location>
</feature>
<protein>
    <submittedName>
        <fullName evidence="2">Uncharacterized protein</fullName>
    </submittedName>
</protein>
<keyword evidence="3" id="KW-1185">Reference proteome</keyword>
<feature type="transmembrane region" description="Helical" evidence="1">
    <location>
        <begin position="91"/>
        <end position="108"/>
    </location>
</feature>
<evidence type="ECO:0000313" key="2">
    <source>
        <dbReference type="EMBL" id="MBB4246976.1"/>
    </source>
</evidence>
<keyword evidence="1" id="KW-1133">Transmembrane helix</keyword>
<keyword evidence="1" id="KW-0472">Membrane</keyword>